<keyword evidence="7" id="KW-1185">Reference proteome</keyword>
<feature type="transmembrane region" description="Helical" evidence="4">
    <location>
        <begin position="6"/>
        <end position="34"/>
    </location>
</feature>
<evidence type="ECO:0000256" key="4">
    <source>
        <dbReference type="SAM" id="Phobius"/>
    </source>
</evidence>
<evidence type="ECO:0000256" key="3">
    <source>
        <dbReference type="ARBA" id="ARBA00022679"/>
    </source>
</evidence>
<dbReference type="GO" id="GO:0016757">
    <property type="term" value="F:glycosyltransferase activity"/>
    <property type="evidence" value="ECO:0007669"/>
    <property type="project" value="UniProtKB-KW"/>
</dbReference>
<proteinExistence type="inferred from homology"/>
<dbReference type="EC" id="2.4.-.-" evidence="6"/>
<evidence type="ECO:0000313" key="7">
    <source>
        <dbReference type="Proteomes" id="UP001057481"/>
    </source>
</evidence>
<protein>
    <submittedName>
        <fullName evidence="6">Glycosyltransferase</fullName>
        <ecNumber evidence="6">2.4.-.-</ecNumber>
    </submittedName>
</protein>
<dbReference type="Gene3D" id="3.90.550.10">
    <property type="entry name" value="Spore Coat Polysaccharide Biosynthesis Protein SpsA, Chain A"/>
    <property type="match status" value="1"/>
</dbReference>
<dbReference type="CDD" id="cd06423">
    <property type="entry name" value="CESA_like"/>
    <property type="match status" value="1"/>
</dbReference>
<gene>
    <name evidence="6" type="ORF">KAK10_02710</name>
</gene>
<keyword evidence="3 6" id="KW-0808">Transferase</keyword>
<comment type="similarity">
    <text evidence="1">Belongs to the glycosyltransferase 2 family.</text>
</comment>
<evidence type="ECO:0000259" key="5">
    <source>
        <dbReference type="Pfam" id="PF00535"/>
    </source>
</evidence>
<evidence type="ECO:0000256" key="2">
    <source>
        <dbReference type="ARBA" id="ARBA00022676"/>
    </source>
</evidence>
<keyword evidence="4" id="KW-0472">Membrane</keyword>
<dbReference type="PANTHER" id="PTHR43630:SF1">
    <property type="entry name" value="POLY-BETA-1,6-N-ACETYL-D-GLUCOSAMINE SYNTHASE"/>
    <property type="match status" value="1"/>
</dbReference>
<dbReference type="SUPFAM" id="SSF53448">
    <property type="entry name" value="Nucleotide-diphospho-sugar transferases"/>
    <property type="match status" value="1"/>
</dbReference>
<name>A0ABT0VG91_9LACO</name>
<keyword evidence="2 6" id="KW-0328">Glycosyltransferase</keyword>
<feature type="transmembrane region" description="Helical" evidence="4">
    <location>
        <begin position="345"/>
        <end position="369"/>
    </location>
</feature>
<keyword evidence="4" id="KW-1133">Transmembrane helix</keyword>
<reference evidence="6" key="1">
    <citation type="submission" date="2021-04" db="EMBL/GenBank/DDBJ databases">
        <title>Taxonomic assessment of Weissella genus.</title>
        <authorList>
            <person name="Fanelli F."/>
            <person name="Chieffi D."/>
            <person name="Dell'Aquila A."/>
            <person name="Gyu-Sung C."/>
            <person name="Franz C.M.A.P."/>
            <person name="Fusco V."/>
        </authorList>
    </citation>
    <scope>NUCLEOTIDE SEQUENCE</scope>
    <source>
        <strain evidence="6">LMG 25373</strain>
    </source>
</reference>
<dbReference type="EMBL" id="JAGMVS010000039">
    <property type="protein sequence ID" value="MCM2436843.1"/>
    <property type="molecule type" value="Genomic_DNA"/>
</dbReference>
<feature type="transmembrane region" description="Helical" evidence="4">
    <location>
        <begin position="378"/>
        <end position="402"/>
    </location>
</feature>
<comment type="caution">
    <text evidence="6">The sequence shown here is derived from an EMBL/GenBank/DDBJ whole genome shotgun (WGS) entry which is preliminary data.</text>
</comment>
<evidence type="ECO:0000313" key="6">
    <source>
        <dbReference type="EMBL" id="MCM2436843.1"/>
    </source>
</evidence>
<keyword evidence="4" id="KW-0812">Transmembrane</keyword>
<feature type="transmembrane region" description="Helical" evidence="4">
    <location>
        <begin position="312"/>
        <end position="333"/>
    </location>
</feature>
<dbReference type="InterPro" id="IPR001173">
    <property type="entry name" value="Glyco_trans_2-like"/>
</dbReference>
<evidence type="ECO:0000256" key="1">
    <source>
        <dbReference type="ARBA" id="ARBA00006739"/>
    </source>
</evidence>
<dbReference type="Pfam" id="PF00535">
    <property type="entry name" value="Glycos_transf_2"/>
    <property type="match status" value="1"/>
</dbReference>
<sequence length="424" mass="48210">MVLTIYSALILLFCLYPVIGAGAWFAGSLCYAFLKKDKEDTWQILKINEQPLISILIAAHNEDKVIKKTIEYLVNDLNYSNYEILVIDDASTDKTPEILADLQGKYSFLRVIKVRKNMGKAHALNIGMCFAKSQYILSNDADTIPEPDSLMKYANIVVKEKNMNISAITANMDVQNRDTLLGKSQVIEFSSIVGVIKRSQSAINNSLYAYSGASTLYKKSFLIAVGGLRQNRATEDISVAWDHQQIGGIPTFSPDISFHMNVPENIKDLYKQRKRWAKGGIEVWASNTKDFIMHPVKNRYYWTMYFDATISILWSIFFVISTIAYSLAFLYFIIKGDYQNIMNTFAISCVFVCFEFLIGMLQIIAGVILDKQQDKIKYLLFAPLYILLFWMINPISIVATFIPGITNIMQKQGSGTWESPLRKY</sequence>
<organism evidence="6 7">
    <name type="scientific">Periweissella beninensis</name>
    <dbReference type="NCBI Taxonomy" id="504936"/>
    <lineage>
        <taxon>Bacteria</taxon>
        <taxon>Bacillati</taxon>
        <taxon>Bacillota</taxon>
        <taxon>Bacilli</taxon>
        <taxon>Lactobacillales</taxon>
        <taxon>Lactobacillaceae</taxon>
        <taxon>Periweissella</taxon>
    </lineage>
</organism>
<dbReference type="Proteomes" id="UP001057481">
    <property type="component" value="Unassembled WGS sequence"/>
</dbReference>
<dbReference type="PANTHER" id="PTHR43630">
    <property type="entry name" value="POLY-BETA-1,6-N-ACETYL-D-GLUCOSAMINE SYNTHASE"/>
    <property type="match status" value="1"/>
</dbReference>
<accession>A0ABT0VG91</accession>
<feature type="domain" description="Glycosyltransferase 2-like" evidence="5">
    <location>
        <begin position="54"/>
        <end position="219"/>
    </location>
</feature>
<dbReference type="InterPro" id="IPR029044">
    <property type="entry name" value="Nucleotide-diphossugar_trans"/>
</dbReference>